<dbReference type="EMBL" id="CAJNOR010004857">
    <property type="protein sequence ID" value="CAF1531491.1"/>
    <property type="molecule type" value="Genomic_DNA"/>
</dbReference>
<evidence type="ECO:0000313" key="5">
    <source>
        <dbReference type="Proteomes" id="UP000663828"/>
    </source>
</evidence>
<dbReference type="GO" id="GO:0005524">
    <property type="term" value="F:ATP binding"/>
    <property type="evidence" value="ECO:0007669"/>
    <property type="project" value="UniProtKB-KW"/>
</dbReference>
<proteinExistence type="inferred from homology"/>
<keyword evidence="1" id="KW-0347">Helicase</keyword>
<name>A0A815VK69_ADIRI</name>
<comment type="catalytic activity">
    <reaction evidence="1">
        <text>ATP + H2O = ADP + phosphate + H(+)</text>
        <dbReference type="Rhea" id="RHEA:13065"/>
        <dbReference type="ChEBI" id="CHEBI:15377"/>
        <dbReference type="ChEBI" id="CHEBI:15378"/>
        <dbReference type="ChEBI" id="CHEBI:30616"/>
        <dbReference type="ChEBI" id="CHEBI:43474"/>
        <dbReference type="ChEBI" id="CHEBI:456216"/>
        <dbReference type="EC" id="5.6.2.3"/>
    </reaction>
</comment>
<keyword evidence="1" id="KW-0227">DNA damage</keyword>
<keyword evidence="1" id="KW-0233">DNA recombination</keyword>
<dbReference type="Proteomes" id="UP000663828">
    <property type="component" value="Unassembled WGS sequence"/>
</dbReference>
<comment type="cofactor">
    <cofactor evidence="1">
        <name>Mg(2+)</name>
        <dbReference type="ChEBI" id="CHEBI:18420"/>
    </cofactor>
</comment>
<accession>A0A815VK69</accession>
<dbReference type="InterPro" id="IPR051055">
    <property type="entry name" value="PIF1_helicase"/>
</dbReference>
<evidence type="ECO:0000259" key="2">
    <source>
        <dbReference type="Pfam" id="PF05970"/>
    </source>
</evidence>
<comment type="similarity">
    <text evidence="1">Belongs to the helicase family.</text>
</comment>
<dbReference type="Gene3D" id="3.40.50.300">
    <property type="entry name" value="P-loop containing nucleotide triphosphate hydrolases"/>
    <property type="match status" value="1"/>
</dbReference>
<dbReference type="Pfam" id="PF05970">
    <property type="entry name" value="PIF1"/>
    <property type="match status" value="1"/>
</dbReference>
<evidence type="ECO:0000313" key="4">
    <source>
        <dbReference type="EMBL" id="CAF1531491.1"/>
    </source>
</evidence>
<sequence length="1439" mass="167028">MTVEQMQLLFKCQSENITPIKIIDSYAYNNSTTTVPFINSYDVLCGPKRVMSCAKDAIWQVEPYLEERSYPWLYPHGKGGEGDPERPLKMNLREYYKLRLKSVDNRWQKDPTWIFRALNILQRDDLRKSVNFHAKKRFQNGKMCYLIYPDIGGVIRGSSAFWNKARRHLRAMYATLGKPFIFLSINLQNDIEFLTYIDPQKFGTAENPEWDAIYNLSKDEYLLLANENAALVARMCKRRIAAFEEYIKDKKHPFLIDYVVSNYFIKIEFQRDGLPHLHCLIWVENAPSTETVEGREAIINFIDRLLTTELPDKNVNPLLFQLVRMFQWHIHTFSCDKNHSFVKIRRSKKEFKNYKQHKGKEETGNSCNFNRDHEDEIYERVNPDHDIDIIQANLDRKDFFERAGCRYGKPEPLASGTHFRTYKEAKILTRGDRDIILRRITEESRRIVPYNVNLLKTFKCNQDIQIVTDPWAAAEYLFSYVSKEAHMERDLVQKLAGCTCSTIDEAKKILLKAGNAVLSHRQIGKIEAAWIVLGIPLYRCSMATVHIYLSLPCDEDRLLKDKNIDTAVLSDNDFVKTIVDRYSERPLQPDTIRDLTLFEFATWFSIEYGESESENDELKSNPLWRKDYNESPLLRTYKRLPRIALSSGHVMRQHQHPKCVTFTCLHDNAAQSIYSILCLNVPHRNAIDEFLGGKQEPSTFDLYQSLVHHKAEICKRIVSLPESYRIQLQNLVDHLISINNENFAINYRESYIFTNPSEFESEHGDNSVSEGKLGDKVENRPINDALAAVDNSDGNTFEDFRALNRLRDSANSQQKYLLDFIQNYFDCVLKHVRRPREVRQPKPFHIVVNGLAGSGKSYVIDIIEKMMKEYCIAESSGISRARKNFGLLKMAHTGKAALNIGGSTIHSALAICPDGNSSPNNLNSFKLYTLRNRLCGLLLIIIDEISLVSHCLLQKVNKRLNEIFVASSESDVYFGGISVLVFGDMAQIEPVAAKQVFFRPKGELFSLWHDLFRPLNFDINMRQGDDRLFFDCLCRMRIGCLDEQIEALIKSRSIRKEDNPYSFEQRLQELHSVEYKDAIYAYGALRLTNARNLQMLKEHCRQTKHPIFMINALDKVPMIDTSFYKVTNASNKICKVKLKPSNDENKCSSLYPRLPLCVGARVLIRRNIDQENYVVNGSDAIVKEIVWEDPKNFLSPPIALDDIFNSLNNVINTKLPKYVIVELDNGLEYKIEPQETRFKDMNNVNMTRLQLPFALGYAITIHRTQCMTYPRMVIDLGGKYWKAGMFYTVLSRARRITNIILLAYDRNSFKVSKDGLQEIERLKKIEKDNAVRVGDYLECKRYDTDLNASCYADTNYVHHKHEKRKYDLSNDIEQTKRCKETSNVVRNCSDIRLNNNFIPEDFIVCEKKNDYSVVVMIFVQCYKIWHCSMINSCKRWDGS</sequence>
<dbReference type="InterPro" id="IPR027417">
    <property type="entry name" value="P-loop_NTPase"/>
</dbReference>
<dbReference type="GO" id="GO:0006310">
    <property type="term" value="P:DNA recombination"/>
    <property type="evidence" value="ECO:0007669"/>
    <property type="project" value="UniProtKB-KW"/>
</dbReference>
<dbReference type="GO" id="GO:0043139">
    <property type="term" value="F:5'-3' DNA helicase activity"/>
    <property type="evidence" value="ECO:0007669"/>
    <property type="project" value="UniProtKB-EC"/>
</dbReference>
<feature type="domain" description="Helitron helicase-like" evidence="3">
    <location>
        <begin position="122"/>
        <end position="281"/>
    </location>
</feature>
<dbReference type="GO" id="GO:0016787">
    <property type="term" value="F:hydrolase activity"/>
    <property type="evidence" value="ECO:0007669"/>
    <property type="project" value="UniProtKB-KW"/>
</dbReference>
<dbReference type="PANTHER" id="PTHR47642:SF5">
    <property type="entry name" value="ATP-DEPENDENT DNA HELICASE"/>
    <property type="match status" value="1"/>
</dbReference>
<dbReference type="GO" id="GO:0000723">
    <property type="term" value="P:telomere maintenance"/>
    <property type="evidence" value="ECO:0007669"/>
    <property type="project" value="InterPro"/>
</dbReference>
<evidence type="ECO:0000256" key="1">
    <source>
        <dbReference type="RuleBase" id="RU363044"/>
    </source>
</evidence>
<dbReference type="GO" id="GO:0006281">
    <property type="term" value="P:DNA repair"/>
    <property type="evidence" value="ECO:0007669"/>
    <property type="project" value="UniProtKB-KW"/>
</dbReference>
<keyword evidence="1" id="KW-0234">DNA repair</keyword>
<dbReference type="Pfam" id="PF14214">
    <property type="entry name" value="Helitron_like_N"/>
    <property type="match status" value="1"/>
</dbReference>
<dbReference type="EC" id="5.6.2.3" evidence="1"/>
<dbReference type="PANTHER" id="PTHR47642">
    <property type="entry name" value="ATP-DEPENDENT DNA HELICASE"/>
    <property type="match status" value="1"/>
</dbReference>
<dbReference type="CDD" id="cd18809">
    <property type="entry name" value="SF1_C_RecD"/>
    <property type="match status" value="1"/>
</dbReference>
<reference evidence="4" key="1">
    <citation type="submission" date="2021-02" db="EMBL/GenBank/DDBJ databases">
        <authorList>
            <person name="Nowell W R."/>
        </authorList>
    </citation>
    <scope>NUCLEOTIDE SEQUENCE</scope>
</reference>
<keyword evidence="5" id="KW-1185">Reference proteome</keyword>
<protein>
    <recommendedName>
        <fullName evidence="1">ATP-dependent DNA helicase</fullName>
        <ecNumber evidence="1">5.6.2.3</ecNumber>
    </recommendedName>
</protein>
<dbReference type="SUPFAM" id="SSF52540">
    <property type="entry name" value="P-loop containing nucleoside triphosphate hydrolases"/>
    <property type="match status" value="2"/>
</dbReference>
<keyword evidence="1" id="KW-0067">ATP-binding</keyword>
<dbReference type="InterPro" id="IPR025476">
    <property type="entry name" value="Helitron_helicase-like"/>
</dbReference>
<evidence type="ECO:0000259" key="3">
    <source>
        <dbReference type="Pfam" id="PF14214"/>
    </source>
</evidence>
<keyword evidence="1" id="KW-0378">Hydrolase</keyword>
<gene>
    <name evidence="4" type="ORF">XAT740_LOCUS41503</name>
</gene>
<comment type="caution">
    <text evidence="4">The sequence shown here is derived from an EMBL/GenBank/DDBJ whole genome shotgun (WGS) entry which is preliminary data.</text>
</comment>
<keyword evidence="1" id="KW-0547">Nucleotide-binding</keyword>
<feature type="domain" description="DNA helicase Pif1-like DEAD-box helicase" evidence="2">
    <location>
        <begin position="839"/>
        <end position="1025"/>
    </location>
</feature>
<dbReference type="InterPro" id="IPR010285">
    <property type="entry name" value="DNA_helicase_pif1-like_DEAD"/>
</dbReference>
<organism evidence="4 5">
    <name type="scientific">Adineta ricciae</name>
    <name type="common">Rotifer</name>
    <dbReference type="NCBI Taxonomy" id="249248"/>
    <lineage>
        <taxon>Eukaryota</taxon>
        <taxon>Metazoa</taxon>
        <taxon>Spiralia</taxon>
        <taxon>Gnathifera</taxon>
        <taxon>Rotifera</taxon>
        <taxon>Eurotatoria</taxon>
        <taxon>Bdelloidea</taxon>
        <taxon>Adinetida</taxon>
        <taxon>Adinetidae</taxon>
        <taxon>Adineta</taxon>
    </lineage>
</organism>